<evidence type="ECO:0000259" key="1">
    <source>
        <dbReference type="PROSITE" id="PS50200"/>
    </source>
</evidence>
<keyword evidence="3" id="KW-1185">Reference proteome</keyword>
<gene>
    <name evidence="2" type="primary">Radil_1</name>
    <name evidence="2" type="ORF">GALDEA_R15831</name>
</gene>
<dbReference type="GO" id="GO:0007165">
    <property type="term" value="P:signal transduction"/>
    <property type="evidence" value="ECO:0007669"/>
    <property type="project" value="InterPro"/>
</dbReference>
<accession>A0A7K9TCC5</accession>
<dbReference type="PROSITE" id="PS50200">
    <property type="entry name" value="RA"/>
    <property type="match status" value="1"/>
</dbReference>
<dbReference type="AlphaFoldDB" id="A0A7K9TCC5"/>
<feature type="domain" description="Ras-associating" evidence="1">
    <location>
        <begin position="1"/>
        <end position="72"/>
    </location>
</feature>
<dbReference type="Gene3D" id="3.10.20.90">
    <property type="entry name" value="Phosphatidylinositol 3-kinase Catalytic Subunit, Chain A, domain 1"/>
    <property type="match status" value="1"/>
</dbReference>
<dbReference type="InterPro" id="IPR029071">
    <property type="entry name" value="Ubiquitin-like_domsf"/>
</dbReference>
<dbReference type="EMBL" id="VWZX01009178">
    <property type="protein sequence ID" value="NXI45838.1"/>
    <property type="molecule type" value="Genomic_DNA"/>
</dbReference>
<sequence length="75" mass="8477">EALERYGVTPEERLSGGYVLCDVVGRVGGPQGGWQVEYLRPVGDGERPLVLQEGWKAKSGCSRRFEIRRREEVEK</sequence>
<proteinExistence type="predicted"/>
<reference evidence="2 3" key="1">
    <citation type="submission" date="2019-09" db="EMBL/GenBank/DDBJ databases">
        <title>Bird 10,000 Genomes (B10K) Project - Family phase.</title>
        <authorList>
            <person name="Zhang G."/>
        </authorList>
    </citation>
    <scope>NUCLEOTIDE SEQUENCE [LARGE SCALE GENOMIC DNA]</scope>
    <source>
        <strain evidence="2">B10K-DU-001-62</strain>
        <tissue evidence="2">Muscle</tissue>
    </source>
</reference>
<dbReference type="OrthoDB" id="3908708at2759"/>
<feature type="non-terminal residue" evidence="2">
    <location>
        <position position="1"/>
    </location>
</feature>
<dbReference type="SUPFAM" id="SSF54236">
    <property type="entry name" value="Ubiquitin-like"/>
    <property type="match status" value="1"/>
</dbReference>
<organism evidence="2 3">
    <name type="scientific">Galbula dea</name>
    <dbReference type="NCBI Taxonomy" id="1109041"/>
    <lineage>
        <taxon>Eukaryota</taxon>
        <taxon>Metazoa</taxon>
        <taxon>Chordata</taxon>
        <taxon>Craniata</taxon>
        <taxon>Vertebrata</taxon>
        <taxon>Euteleostomi</taxon>
        <taxon>Archelosauria</taxon>
        <taxon>Archosauria</taxon>
        <taxon>Dinosauria</taxon>
        <taxon>Saurischia</taxon>
        <taxon>Theropoda</taxon>
        <taxon>Coelurosauria</taxon>
        <taxon>Aves</taxon>
        <taxon>Neognathae</taxon>
        <taxon>Neoaves</taxon>
        <taxon>Telluraves</taxon>
        <taxon>Coraciimorphae</taxon>
        <taxon>Piciformes</taxon>
        <taxon>Galbulidae</taxon>
        <taxon>Galbula</taxon>
    </lineage>
</organism>
<evidence type="ECO:0000313" key="3">
    <source>
        <dbReference type="Proteomes" id="UP000566440"/>
    </source>
</evidence>
<feature type="non-terminal residue" evidence="2">
    <location>
        <position position="75"/>
    </location>
</feature>
<dbReference type="InterPro" id="IPR000159">
    <property type="entry name" value="RA_dom"/>
</dbReference>
<evidence type="ECO:0000313" key="2">
    <source>
        <dbReference type="EMBL" id="NXI45838.1"/>
    </source>
</evidence>
<comment type="caution">
    <text evidence="2">The sequence shown here is derived from an EMBL/GenBank/DDBJ whole genome shotgun (WGS) entry which is preliminary data.</text>
</comment>
<protein>
    <submittedName>
        <fullName evidence="2">RADIL protein</fullName>
    </submittedName>
</protein>
<dbReference type="Proteomes" id="UP000566440">
    <property type="component" value="Unassembled WGS sequence"/>
</dbReference>
<name>A0A7K9TCC5_9PICI</name>